<reference evidence="1" key="1">
    <citation type="submission" date="2015-04" db="UniProtKB">
        <authorList>
            <consortium name="EnsemblPlants"/>
        </authorList>
    </citation>
    <scope>IDENTIFICATION</scope>
</reference>
<protein>
    <submittedName>
        <fullName evidence="1">Uncharacterized protein</fullName>
    </submittedName>
</protein>
<dbReference type="AlphaFoldDB" id="A0A0E0DCP2"/>
<dbReference type="Gramene" id="OMERI04G07530.1">
    <property type="protein sequence ID" value="OMERI04G07530.1"/>
    <property type="gene ID" value="OMERI04G07530"/>
</dbReference>
<sequence length="103" mass="11249">MASARHGLERDLGAAVMVRVDLAPSASSLPPPCLFPLDSTRTAMDGDEDGRSATAAQATVDKGCWAETLMEEWPKCFGGCWRQLLVCLANEMRWVGDRDIDFC</sequence>
<dbReference type="EnsemblPlants" id="OMERI04G07530.1">
    <property type="protein sequence ID" value="OMERI04G07530.1"/>
    <property type="gene ID" value="OMERI04G07530"/>
</dbReference>
<dbReference type="HOGENOM" id="CLU_2268079_0_0_1"/>
<evidence type="ECO:0000313" key="2">
    <source>
        <dbReference type="Proteomes" id="UP000008021"/>
    </source>
</evidence>
<proteinExistence type="predicted"/>
<accession>A0A0E0DCP2</accession>
<evidence type="ECO:0000313" key="1">
    <source>
        <dbReference type="EnsemblPlants" id="OMERI04G07530.1"/>
    </source>
</evidence>
<dbReference type="Proteomes" id="UP000008021">
    <property type="component" value="Chromosome 4"/>
</dbReference>
<organism evidence="1">
    <name type="scientific">Oryza meridionalis</name>
    <dbReference type="NCBI Taxonomy" id="40149"/>
    <lineage>
        <taxon>Eukaryota</taxon>
        <taxon>Viridiplantae</taxon>
        <taxon>Streptophyta</taxon>
        <taxon>Embryophyta</taxon>
        <taxon>Tracheophyta</taxon>
        <taxon>Spermatophyta</taxon>
        <taxon>Magnoliopsida</taxon>
        <taxon>Liliopsida</taxon>
        <taxon>Poales</taxon>
        <taxon>Poaceae</taxon>
        <taxon>BOP clade</taxon>
        <taxon>Oryzoideae</taxon>
        <taxon>Oryzeae</taxon>
        <taxon>Oryzinae</taxon>
        <taxon>Oryza</taxon>
    </lineage>
</organism>
<keyword evidence="2" id="KW-1185">Reference proteome</keyword>
<reference evidence="1" key="2">
    <citation type="submission" date="2018-05" db="EMBL/GenBank/DDBJ databases">
        <title>OmerRS3 (Oryza meridionalis Reference Sequence Version 3).</title>
        <authorList>
            <person name="Zhang J."/>
            <person name="Kudrna D."/>
            <person name="Lee S."/>
            <person name="Talag J."/>
            <person name="Welchert J."/>
            <person name="Wing R.A."/>
        </authorList>
    </citation>
    <scope>NUCLEOTIDE SEQUENCE [LARGE SCALE GENOMIC DNA]</scope>
    <source>
        <strain evidence="1">cv. OR44</strain>
    </source>
</reference>
<name>A0A0E0DCP2_9ORYZ</name>